<organism evidence="2 3">
    <name type="scientific">Quercus suber</name>
    <name type="common">Cork oak</name>
    <dbReference type="NCBI Taxonomy" id="58331"/>
    <lineage>
        <taxon>Eukaryota</taxon>
        <taxon>Viridiplantae</taxon>
        <taxon>Streptophyta</taxon>
        <taxon>Embryophyta</taxon>
        <taxon>Tracheophyta</taxon>
        <taxon>Spermatophyta</taxon>
        <taxon>Magnoliopsida</taxon>
        <taxon>eudicotyledons</taxon>
        <taxon>Gunneridae</taxon>
        <taxon>Pentapetalae</taxon>
        <taxon>rosids</taxon>
        <taxon>fabids</taxon>
        <taxon>Fagales</taxon>
        <taxon>Fagaceae</taxon>
        <taxon>Quercus</taxon>
    </lineage>
</organism>
<gene>
    <name evidence="2" type="ORF">CFP56_016350</name>
</gene>
<dbReference type="InterPro" id="IPR002156">
    <property type="entry name" value="RNaseH_domain"/>
</dbReference>
<dbReference type="EMBL" id="PKMF04000256">
    <property type="protein sequence ID" value="KAK7840688.1"/>
    <property type="molecule type" value="Genomic_DNA"/>
</dbReference>
<reference evidence="2 3" key="1">
    <citation type="journal article" date="2018" name="Sci. Data">
        <title>The draft genome sequence of cork oak.</title>
        <authorList>
            <person name="Ramos A.M."/>
            <person name="Usie A."/>
            <person name="Barbosa P."/>
            <person name="Barros P.M."/>
            <person name="Capote T."/>
            <person name="Chaves I."/>
            <person name="Simoes F."/>
            <person name="Abreu I."/>
            <person name="Carrasquinho I."/>
            <person name="Faro C."/>
            <person name="Guimaraes J.B."/>
            <person name="Mendonca D."/>
            <person name="Nobrega F."/>
            <person name="Rodrigues L."/>
            <person name="Saibo N.J.M."/>
            <person name="Varela M.C."/>
            <person name="Egas C."/>
            <person name="Matos J."/>
            <person name="Miguel C.M."/>
            <person name="Oliveira M.M."/>
            <person name="Ricardo C.P."/>
            <person name="Goncalves S."/>
        </authorList>
    </citation>
    <scope>NUCLEOTIDE SEQUENCE [LARGE SCALE GENOMIC DNA]</scope>
    <source>
        <strain evidence="3">cv. HL8</strain>
    </source>
</reference>
<dbReference type="InterPro" id="IPR036397">
    <property type="entry name" value="RNaseH_sf"/>
</dbReference>
<evidence type="ECO:0000313" key="3">
    <source>
        <dbReference type="Proteomes" id="UP000237347"/>
    </source>
</evidence>
<dbReference type="Proteomes" id="UP000237347">
    <property type="component" value="Unassembled WGS sequence"/>
</dbReference>
<name>A0AAW0KQG1_QUESU</name>
<evidence type="ECO:0000313" key="2">
    <source>
        <dbReference type="EMBL" id="KAK7840688.1"/>
    </source>
</evidence>
<sequence length="72" mass="8299">MRRSSTLFGHIPDECKRLGATLRFCEFKHVRREGNRLAHSLARRAILSADMDVWVESLPSDLDVVFQSDLIQ</sequence>
<protein>
    <recommendedName>
        <fullName evidence="1">RNase H type-1 domain-containing protein</fullName>
    </recommendedName>
</protein>
<feature type="domain" description="RNase H type-1" evidence="1">
    <location>
        <begin position="13"/>
        <end position="45"/>
    </location>
</feature>
<proteinExistence type="predicted"/>
<keyword evidence="3" id="KW-1185">Reference proteome</keyword>
<dbReference type="GO" id="GO:0003676">
    <property type="term" value="F:nucleic acid binding"/>
    <property type="evidence" value="ECO:0007669"/>
    <property type="project" value="InterPro"/>
</dbReference>
<evidence type="ECO:0000259" key="1">
    <source>
        <dbReference type="Pfam" id="PF13456"/>
    </source>
</evidence>
<dbReference type="Pfam" id="PF13456">
    <property type="entry name" value="RVT_3"/>
    <property type="match status" value="1"/>
</dbReference>
<dbReference type="AlphaFoldDB" id="A0AAW0KQG1"/>
<accession>A0AAW0KQG1</accession>
<dbReference type="Gene3D" id="3.30.420.10">
    <property type="entry name" value="Ribonuclease H-like superfamily/Ribonuclease H"/>
    <property type="match status" value="1"/>
</dbReference>
<dbReference type="GO" id="GO:0004523">
    <property type="term" value="F:RNA-DNA hybrid ribonuclease activity"/>
    <property type="evidence" value="ECO:0007669"/>
    <property type="project" value="InterPro"/>
</dbReference>
<comment type="caution">
    <text evidence="2">The sequence shown here is derived from an EMBL/GenBank/DDBJ whole genome shotgun (WGS) entry which is preliminary data.</text>
</comment>